<evidence type="ECO:0000256" key="7">
    <source>
        <dbReference type="ARBA" id="ARBA00012053"/>
    </source>
</evidence>
<dbReference type="PRINTS" id="PR00144">
    <property type="entry name" value="DALDHYDRTASE"/>
</dbReference>
<evidence type="ECO:0000256" key="4">
    <source>
        <dbReference type="ARBA" id="ARBA00006109"/>
    </source>
</evidence>
<dbReference type="Gene3D" id="3.20.20.70">
    <property type="entry name" value="Aldolase class I"/>
    <property type="match status" value="1"/>
</dbReference>
<evidence type="ECO:0000313" key="22">
    <source>
        <dbReference type="EMBL" id="KAJ1930490.1"/>
    </source>
</evidence>
<evidence type="ECO:0000256" key="3">
    <source>
        <dbReference type="ARBA" id="ARBA00004694"/>
    </source>
</evidence>
<evidence type="ECO:0000256" key="14">
    <source>
        <dbReference type="ARBA" id="ARBA00023136"/>
    </source>
</evidence>
<evidence type="ECO:0000256" key="18">
    <source>
        <dbReference type="ARBA" id="ARBA00047651"/>
    </source>
</evidence>
<dbReference type="OrthoDB" id="1530at2759"/>
<keyword evidence="16 19" id="KW-0627">Porphyrin biosynthesis</keyword>
<keyword evidence="13" id="KW-0350">Heme biosynthesis</keyword>
<evidence type="ECO:0000256" key="20">
    <source>
        <dbReference type="RuleBase" id="RU004161"/>
    </source>
</evidence>
<comment type="cofactor">
    <cofactor evidence="1">
        <name>Zn(2+)</name>
        <dbReference type="ChEBI" id="CHEBI:29105"/>
    </cofactor>
</comment>
<organism evidence="22 23">
    <name type="scientific">Tieghemiomyces parasiticus</name>
    <dbReference type="NCBI Taxonomy" id="78921"/>
    <lineage>
        <taxon>Eukaryota</taxon>
        <taxon>Fungi</taxon>
        <taxon>Fungi incertae sedis</taxon>
        <taxon>Zoopagomycota</taxon>
        <taxon>Kickxellomycotina</taxon>
        <taxon>Dimargaritomycetes</taxon>
        <taxon>Dimargaritales</taxon>
        <taxon>Dimargaritaceae</taxon>
        <taxon>Tieghemiomyces</taxon>
    </lineage>
</organism>
<comment type="caution">
    <text evidence="22">The sequence shown here is derived from an EMBL/GenBank/DDBJ whole genome shotgun (WGS) entry which is preliminary data.</text>
</comment>
<dbReference type="EMBL" id="JANBPT010000006">
    <property type="protein sequence ID" value="KAJ1930490.1"/>
    <property type="molecule type" value="Genomic_DNA"/>
</dbReference>
<comment type="similarity">
    <text evidence="4">Belongs to the membrane magnesium transporter (TC 1.A.67) family.</text>
</comment>
<dbReference type="SMART" id="SM01004">
    <property type="entry name" value="ALAD"/>
    <property type="match status" value="1"/>
</dbReference>
<evidence type="ECO:0000256" key="9">
    <source>
        <dbReference type="ARBA" id="ARBA00022692"/>
    </source>
</evidence>
<gene>
    <name evidence="22" type="primary">HEM2_1</name>
    <name evidence="22" type="ORF">IWQ60_000275</name>
</gene>
<evidence type="ECO:0000256" key="1">
    <source>
        <dbReference type="ARBA" id="ARBA00001947"/>
    </source>
</evidence>
<dbReference type="GO" id="GO:0004655">
    <property type="term" value="F:porphobilinogen synthase activity"/>
    <property type="evidence" value="ECO:0007669"/>
    <property type="project" value="UniProtKB-EC"/>
</dbReference>
<comment type="function">
    <text evidence="17">Catalyzes an early step in the biosynthesis of tetrapyrroles. Binds two molecules of 5-aminolevulinate per subunit, each at a distinct site, and catalyzes their condensation to form porphobilinogen.</text>
</comment>
<keyword evidence="9 21" id="KW-0812">Transmembrane</keyword>
<dbReference type="SUPFAM" id="SSF51569">
    <property type="entry name" value="Aldolase"/>
    <property type="match status" value="1"/>
</dbReference>
<dbReference type="InterPro" id="IPR013785">
    <property type="entry name" value="Aldolase_TIM"/>
</dbReference>
<comment type="pathway">
    <text evidence="3">Porphyrin-containing compound metabolism; protoporphyrin-IX biosynthesis; coproporphyrinogen-III from 5-aminolevulinate: step 1/4.</text>
</comment>
<keyword evidence="10" id="KW-0479">Metal-binding</keyword>
<evidence type="ECO:0000256" key="21">
    <source>
        <dbReference type="SAM" id="Phobius"/>
    </source>
</evidence>
<keyword evidence="11" id="KW-0862">Zinc</keyword>
<reference evidence="22" key="1">
    <citation type="submission" date="2022-07" db="EMBL/GenBank/DDBJ databases">
        <title>Phylogenomic reconstructions and comparative analyses of Kickxellomycotina fungi.</title>
        <authorList>
            <person name="Reynolds N.K."/>
            <person name="Stajich J.E."/>
            <person name="Barry K."/>
            <person name="Grigoriev I.V."/>
            <person name="Crous P."/>
            <person name="Smith M.E."/>
        </authorList>
    </citation>
    <scope>NUCLEOTIDE SEQUENCE</scope>
    <source>
        <strain evidence="22">RSA 861</strain>
    </source>
</reference>
<name>A0A9W8AGX2_9FUNG</name>
<dbReference type="GO" id="GO:0006783">
    <property type="term" value="P:heme biosynthetic process"/>
    <property type="evidence" value="ECO:0007669"/>
    <property type="project" value="UniProtKB-KW"/>
</dbReference>
<evidence type="ECO:0000256" key="13">
    <source>
        <dbReference type="ARBA" id="ARBA00023133"/>
    </source>
</evidence>
<proteinExistence type="inferred from homology"/>
<dbReference type="EC" id="4.2.1.24" evidence="7 19"/>
<dbReference type="InterPro" id="IPR018937">
    <property type="entry name" value="MMgT"/>
</dbReference>
<comment type="similarity">
    <text evidence="5 20">Belongs to the ALAD family.</text>
</comment>
<evidence type="ECO:0000256" key="5">
    <source>
        <dbReference type="ARBA" id="ARBA00008055"/>
    </source>
</evidence>
<dbReference type="Pfam" id="PF00490">
    <property type="entry name" value="ALAD"/>
    <property type="match status" value="1"/>
</dbReference>
<dbReference type="AlphaFoldDB" id="A0A9W8AGX2"/>
<dbReference type="PROSITE" id="PS00169">
    <property type="entry name" value="D_ALA_DEHYDRATASE"/>
    <property type="match status" value="1"/>
</dbReference>
<evidence type="ECO:0000256" key="11">
    <source>
        <dbReference type="ARBA" id="ARBA00022833"/>
    </source>
</evidence>
<evidence type="ECO:0000256" key="10">
    <source>
        <dbReference type="ARBA" id="ARBA00022723"/>
    </source>
</evidence>
<keyword evidence="23" id="KW-1185">Reference proteome</keyword>
<keyword evidence="15 19" id="KW-0456">Lyase</keyword>
<dbReference type="GO" id="GO:0008270">
    <property type="term" value="F:zinc ion binding"/>
    <property type="evidence" value="ECO:0007669"/>
    <property type="project" value="TreeGrafter"/>
</dbReference>
<accession>A0A9W8AGX2</accession>
<evidence type="ECO:0000256" key="12">
    <source>
        <dbReference type="ARBA" id="ARBA00022989"/>
    </source>
</evidence>
<sequence length="395" mass="42608">MAKTSTQSAGQLVGLLGFLMLLHAGYSMYEHLSYVKTVGPAVAGAGVPTDIVFESLLAALVSTVGAIYWTTSLQPIALESEMRKFWQGPGALTKASLIYPIFVSDNPSAKEEIKSLPGQCRWGVRRLHELLDPLVTKGLKTVMLFGVPSHGIKDDRGTLADHPEGPVISAIKYIRNAFPDLQIGCDVCLCAYTSHGHCGILRDDGNVSNLQSTGRIAEVALSYAKAGAHLVAPSDMADGRVRAIKQSLLDEGICNRVFLMSYSAKFASAFYGPFRDAAKSSPMSGDRSCYQLPPGARGLARRAIRRDVAEGADSIMVKPGLPYLDIVRDARELAEDLPIAVYQVSGEYASLWHAADNGVMDLKAGVLESLQAMQRAGANVILTYYTPQLLDWLSE</sequence>
<dbReference type="NCBIfam" id="NF006762">
    <property type="entry name" value="PRK09283.1"/>
    <property type="match status" value="1"/>
</dbReference>
<comment type="subunit">
    <text evidence="6 19">Homooctamer.</text>
</comment>
<dbReference type="InterPro" id="IPR030656">
    <property type="entry name" value="ALAD_AS"/>
</dbReference>
<evidence type="ECO:0000256" key="16">
    <source>
        <dbReference type="ARBA" id="ARBA00023244"/>
    </source>
</evidence>
<dbReference type="Pfam" id="PF10270">
    <property type="entry name" value="MMgT"/>
    <property type="match status" value="1"/>
</dbReference>
<dbReference type="Proteomes" id="UP001150569">
    <property type="component" value="Unassembled WGS sequence"/>
</dbReference>
<dbReference type="PANTHER" id="PTHR11458">
    <property type="entry name" value="DELTA-AMINOLEVULINIC ACID DEHYDRATASE"/>
    <property type="match status" value="1"/>
</dbReference>
<keyword evidence="14 21" id="KW-0472">Membrane</keyword>
<evidence type="ECO:0000256" key="19">
    <source>
        <dbReference type="RuleBase" id="RU000515"/>
    </source>
</evidence>
<evidence type="ECO:0000256" key="17">
    <source>
        <dbReference type="ARBA" id="ARBA00025628"/>
    </source>
</evidence>
<protein>
    <recommendedName>
        <fullName evidence="8 19">Delta-aminolevulinic acid dehydratase</fullName>
        <ecNumber evidence="7 19">4.2.1.24</ecNumber>
    </recommendedName>
</protein>
<evidence type="ECO:0000256" key="2">
    <source>
        <dbReference type="ARBA" id="ARBA00004127"/>
    </source>
</evidence>
<evidence type="ECO:0000256" key="15">
    <source>
        <dbReference type="ARBA" id="ARBA00023239"/>
    </source>
</evidence>
<keyword evidence="12 21" id="KW-1133">Transmembrane helix</keyword>
<comment type="subcellular location">
    <subcellularLocation>
        <location evidence="2">Endomembrane system</location>
        <topology evidence="2">Multi-pass membrane protein</topology>
    </subcellularLocation>
</comment>
<evidence type="ECO:0000256" key="6">
    <source>
        <dbReference type="ARBA" id="ARBA00011823"/>
    </source>
</evidence>
<dbReference type="PANTHER" id="PTHR11458:SF0">
    <property type="entry name" value="DELTA-AMINOLEVULINIC ACID DEHYDRATASE"/>
    <property type="match status" value="1"/>
</dbReference>
<comment type="catalytic activity">
    <reaction evidence="18 19">
        <text>2 5-aminolevulinate = porphobilinogen + 2 H2O + H(+)</text>
        <dbReference type="Rhea" id="RHEA:24064"/>
        <dbReference type="ChEBI" id="CHEBI:15377"/>
        <dbReference type="ChEBI" id="CHEBI:15378"/>
        <dbReference type="ChEBI" id="CHEBI:58126"/>
        <dbReference type="ChEBI" id="CHEBI:356416"/>
        <dbReference type="EC" id="4.2.1.24"/>
    </reaction>
</comment>
<evidence type="ECO:0000313" key="23">
    <source>
        <dbReference type="Proteomes" id="UP001150569"/>
    </source>
</evidence>
<dbReference type="InterPro" id="IPR001731">
    <property type="entry name" value="ALAD"/>
</dbReference>
<dbReference type="GO" id="GO:0012505">
    <property type="term" value="C:endomembrane system"/>
    <property type="evidence" value="ECO:0007669"/>
    <property type="project" value="UniProtKB-SubCell"/>
</dbReference>
<evidence type="ECO:0000256" key="8">
    <source>
        <dbReference type="ARBA" id="ARBA00020771"/>
    </source>
</evidence>
<feature type="transmembrane region" description="Helical" evidence="21">
    <location>
        <begin position="12"/>
        <end position="29"/>
    </location>
</feature>
<dbReference type="GO" id="GO:0005829">
    <property type="term" value="C:cytosol"/>
    <property type="evidence" value="ECO:0007669"/>
    <property type="project" value="TreeGrafter"/>
</dbReference>
<dbReference type="FunFam" id="3.20.20.70:FF:000048">
    <property type="entry name" value="Delta-aminolevulinic acid dehydratase"/>
    <property type="match status" value="1"/>
</dbReference>